<name>A0A1H4D6X4_9FLAO</name>
<dbReference type="RefSeq" id="WP_091089550.1">
    <property type="nucleotide sequence ID" value="NZ_FNRD01000007.1"/>
</dbReference>
<dbReference type="AlphaFoldDB" id="A0A1H4D6X4"/>
<accession>A0A1H4D6X4</accession>
<evidence type="ECO:0000313" key="2">
    <source>
        <dbReference type="EMBL" id="SEA68318.1"/>
    </source>
</evidence>
<evidence type="ECO:0000256" key="1">
    <source>
        <dbReference type="SAM" id="Phobius"/>
    </source>
</evidence>
<evidence type="ECO:0000313" key="3">
    <source>
        <dbReference type="Proteomes" id="UP000198951"/>
    </source>
</evidence>
<keyword evidence="1" id="KW-1133">Transmembrane helix</keyword>
<organism evidence="2 3">
    <name type="scientific">Flavobacterium gillisiae</name>
    <dbReference type="NCBI Taxonomy" id="150146"/>
    <lineage>
        <taxon>Bacteria</taxon>
        <taxon>Pseudomonadati</taxon>
        <taxon>Bacteroidota</taxon>
        <taxon>Flavobacteriia</taxon>
        <taxon>Flavobacteriales</taxon>
        <taxon>Flavobacteriaceae</taxon>
        <taxon>Flavobacterium</taxon>
    </lineage>
</organism>
<proteinExistence type="predicted"/>
<keyword evidence="3" id="KW-1185">Reference proteome</keyword>
<gene>
    <name evidence="2" type="ORF">SAMN05443667_10780</name>
</gene>
<dbReference type="Proteomes" id="UP000198951">
    <property type="component" value="Unassembled WGS sequence"/>
</dbReference>
<dbReference type="EMBL" id="FNRD01000007">
    <property type="protein sequence ID" value="SEA68318.1"/>
    <property type="molecule type" value="Genomic_DNA"/>
</dbReference>
<feature type="transmembrane region" description="Helical" evidence="1">
    <location>
        <begin position="39"/>
        <end position="57"/>
    </location>
</feature>
<keyword evidence="1" id="KW-0472">Membrane</keyword>
<feature type="transmembrane region" description="Helical" evidence="1">
    <location>
        <begin position="6"/>
        <end position="27"/>
    </location>
</feature>
<reference evidence="3" key="1">
    <citation type="submission" date="2016-10" db="EMBL/GenBank/DDBJ databases">
        <authorList>
            <person name="Varghese N."/>
            <person name="Submissions S."/>
        </authorList>
    </citation>
    <scope>NUCLEOTIDE SEQUENCE [LARGE SCALE GENOMIC DNA]</scope>
    <source>
        <strain evidence="3">DSM 22376</strain>
    </source>
</reference>
<keyword evidence="1" id="KW-0812">Transmembrane</keyword>
<protein>
    <submittedName>
        <fullName evidence="2">Uncharacterized protein</fullName>
    </submittedName>
</protein>
<sequence>MIDPFYIFAIIIAIGIFYVIPIVIIYFTYKFAKKKLNIGLAKSIFAFMIILFLYISYADFYPLENSYKRNFEEKTELNFPKSAKYLEKLSANSIFDFGGRMYCSKIEISKTDYLKLKNEIEKSKFVKAESYTEQMNTDIIFSKIKNSEIKNIYRLRTSFDEYFVILLSDKKTIILFYRSW</sequence>